<dbReference type="InterPro" id="IPR029052">
    <property type="entry name" value="Metallo-depent_PP-like"/>
</dbReference>
<dbReference type="InterPro" id="IPR004843">
    <property type="entry name" value="Calcineurin-like_PHP"/>
</dbReference>
<dbReference type="Gene3D" id="3.60.21.10">
    <property type="match status" value="1"/>
</dbReference>
<gene>
    <name evidence="6" type="ORF">FYJ29_08750</name>
</gene>
<dbReference type="Pfam" id="PF02872">
    <property type="entry name" value="5_nucleotid_C"/>
    <property type="match status" value="1"/>
</dbReference>
<dbReference type="GO" id="GO:0009166">
    <property type="term" value="P:nucleotide catabolic process"/>
    <property type="evidence" value="ECO:0007669"/>
    <property type="project" value="InterPro"/>
</dbReference>
<proteinExistence type="inferred from homology"/>
<evidence type="ECO:0000259" key="5">
    <source>
        <dbReference type="Pfam" id="PF02872"/>
    </source>
</evidence>
<reference evidence="6 7" key="1">
    <citation type="submission" date="2019-08" db="EMBL/GenBank/DDBJ databases">
        <title>In-depth cultivation of the pig gut microbiome towards novel bacterial diversity and tailored functional studies.</title>
        <authorList>
            <person name="Wylensek D."/>
            <person name="Hitch T.C.A."/>
            <person name="Clavel T."/>
        </authorList>
    </citation>
    <scope>NUCLEOTIDE SEQUENCE [LARGE SCALE GENOMIC DNA]</scope>
    <source>
        <strain evidence="6 7">Oil-RF-744-WCA-WT-10</strain>
    </source>
</reference>
<dbReference type="AlphaFoldDB" id="A0A6L5XBS8"/>
<dbReference type="GO" id="GO:0016788">
    <property type="term" value="F:hydrolase activity, acting on ester bonds"/>
    <property type="evidence" value="ECO:0007669"/>
    <property type="project" value="InterPro"/>
</dbReference>
<dbReference type="PANTHER" id="PTHR11575">
    <property type="entry name" value="5'-NUCLEOTIDASE-RELATED"/>
    <property type="match status" value="1"/>
</dbReference>
<accession>A0A6L5XBS8</accession>
<dbReference type="InterPro" id="IPR036907">
    <property type="entry name" value="5'-Nucleotdase_C_sf"/>
</dbReference>
<evidence type="ECO:0000313" key="7">
    <source>
        <dbReference type="Proteomes" id="UP000483362"/>
    </source>
</evidence>
<dbReference type="Gene3D" id="3.90.780.10">
    <property type="entry name" value="5'-Nucleotidase, C-terminal domain"/>
    <property type="match status" value="1"/>
</dbReference>
<evidence type="ECO:0000259" key="4">
    <source>
        <dbReference type="Pfam" id="PF00149"/>
    </source>
</evidence>
<dbReference type="InterPro" id="IPR006146">
    <property type="entry name" value="5'-Nucleotdase_CS"/>
</dbReference>
<comment type="similarity">
    <text evidence="1 3">Belongs to the 5'-nucleotidase family.</text>
</comment>
<dbReference type="GO" id="GO:0030288">
    <property type="term" value="C:outer membrane-bounded periplasmic space"/>
    <property type="evidence" value="ECO:0007669"/>
    <property type="project" value="TreeGrafter"/>
</dbReference>
<dbReference type="InterPro" id="IPR006179">
    <property type="entry name" value="5_nucleotidase/apyrase"/>
</dbReference>
<dbReference type="SUPFAM" id="SSF56300">
    <property type="entry name" value="Metallo-dependent phosphatases"/>
    <property type="match status" value="1"/>
</dbReference>
<dbReference type="PRINTS" id="PR01607">
    <property type="entry name" value="APYRASEFAMLY"/>
</dbReference>
<comment type="caution">
    <text evidence="6">The sequence shown here is derived from an EMBL/GenBank/DDBJ whole genome shotgun (WGS) entry which is preliminary data.</text>
</comment>
<dbReference type="PROSITE" id="PS00785">
    <property type="entry name" value="5_NUCLEOTIDASE_1"/>
    <property type="match status" value="1"/>
</dbReference>
<dbReference type="InterPro" id="IPR008334">
    <property type="entry name" value="5'-Nucleotdase_C"/>
</dbReference>
<dbReference type="PANTHER" id="PTHR11575:SF6">
    <property type="entry name" value="2',3'-CYCLIC-NUCLEOTIDE 2'-PHOSPHODIESTERASE_3'-NUCLEOTIDASE"/>
    <property type="match status" value="1"/>
</dbReference>
<evidence type="ECO:0000256" key="3">
    <source>
        <dbReference type="RuleBase" id="RU362119"/>
    </source>
</evidence>
<feature type="domain" description="Calcineurin-like phosphoesterase" evidence="4">
    <location>
        <begin position="28"/>
        <end position="254"/>
    </location>
</feature>
<evidence type="ECO:0000313" key="6">
    <source>
        <dbReference type="EMBL" id="MSS17840.1"/>
    </source>
</evidence>
<name>A0A6L5XBS8_9BACT</name>
<keyword evidence="3" id="KW-0547">Nucleotide-binding</keyword>
<dbReference type="EMBL" id="VULT01000013">
    <property type="protein sequence ID" value="MSS17840.1"/>
    <property type="molecule type" value="Genomic_DNA"/>
</dbReference>
<dbReference type="Proteomes" id="UP000483362">
    <property type="component" value="Unassembled WGS sequence"/>
</dbReference>
<keyword evidence="7" id="KW-1185">Reference proteome</keyword>
<keyword evidence="3" id="KW-0378">Hydrolase</keyword>
<dbReference type="GO" id="GO:0046872">
    <property type="term" value="F:metal ion binding"/>
    <property type="evidence" value="ECO:0007669"/>
    <property type="project" value="InterPro"/>
</dbReference>
<feature type="domain" description="5'-Nucleotidase C-terminal" evidence="5">
    <location>
        <begin position="330"/>
        <end position="501"/>
    </location>
</feature>
<dbReference type="SUPFAM" id="SSF55816">
    <property type="entry name" value="5'-nucleotidase (syn. UDP-sugar hydrolase), C-terminal domain"/>
    <property type="match status" value="1"/>
</dbReference>
<keyword evidence="2" id="KW-0732">Signal</keyword>
<protein>
    <submittedName>
        <fullName evidence="6">Bifunctional metallophosphatase/5'-nucleotidase</fullName>
    </submittedName>
</protein>
<dbReference type="GO" id="GO:0000166">
    <property type="term" value="F:nucleotide binding"/>
    <property type="evidence" value="ECO:0007669"/>
    <property type="project" value="UniProtKB-KW"/>
</dbReference>
<evidence type="ECO:0000256" key="1">
    <source>
        <dbReference type="ARBA" id="ARBA00006654"/>
    </source>
</evidence>
<organism evidence="6 7">
    <name type="scientific">Sodaliphilus pleomorphus</name>
    <dbReference type="NCBI Taxonomy" id="2606626"/>
    <lineage>
        <taxon>Bacteria</taxon>
        <taxon>Pseudomonadati</taxon>
        <taxon>Bacteroidota</taxon>
        <taxon>Bacteroidia</taxon>
        <taxon>Bacteroidales</taxon>
        <taxon>Muribaculaceae</taxon>
        <taxon>Sodaliphilus</taxon>
    </lineage>
</organism>
<sequence length="570" mass="63307">MAMCIALVMTVQHAQGANDNNGEVRITLLETSDVHGCFFPYDFITGKPRAGSIARLSTYVDSLRATLGDGLVLLDNGDILQGQPISYYYNYVDTTQQNIAAQVVNYLGYDAQAVGNHDVEPGHAVYDKWMGEVKCPVLGANIVNTATGSPYVKPYTILHKKGVKIAVLGMLTPAIPNWLAPRIYSGLRIDDIVESCKYWIKYIHDNENPDLVVGLFHSGLEGGIVTSSYCENEALAVARQVEGIDIIFFGHDHVKHNSVENGVLLLNSANNAMQVARADVTLHREGDCSWRLDMKKGSLVDYTTIKPDSQYMAHFKPQLDSVKSWVNQPIGTLESDLSSEDCFFGNSAFTDLILNLQLKLTGADVAFNAPLSAHAVLHKGTITVGDMFNLYRFENQLYVMKLTGEEIRKHLEMSYDLWVNTMTSPSDHLFNLSASNGNKGLWFANPTYNFDSAAGIDYVVDVSKPKGSKVKILRMSNGKPFDLHKTYKVALNSYRANGGGQLLTKGAGIAKDELESRVIYKSARDQRFYLMQEIKREGTIAPKPNNNWRFVPEQWVKPAAQRDRAILFGK</sequence>
<evidence type="ECO:0000256" key="2">
    <source>
        <dbReference type="ARBA" id="ARBA00022729"/>
    </source>
</evidence>
<dbReference type="Pfam" id="PF00149">
    <property type="entry name" value="Metallophos"/>
    <property type="match status" value="1"/>
</dbReference>